<evidence type="ECO:0000313" key="3">
    <source>
        <dbReference type="EMBL" id="KAF1086680.1"/>
    </source>
</evidence>
<dbReference type="Pfam" id="PF04016">
    <property type="entry name" value="DUF364"/>
    <property type="match status" value="1"/>
</dbReference>
<evidence type="ECO:0000259" key="1">
    <source>
        <dbReference type="Pfam" id="PF04016"/>
    </source>
</evidence>
<reference evidence="3" key="1">
    <citation type="submission" date="2016-02" db="EMBL/GenBank/DDBJ databases">
        <title>Draft Genome Sequence of Sporotomaculum syntrophicum Strain FB, a Syntrophic Benzoate Degrader.</title>
        <authorList>
            <person name="Nobu M.K."/>
            <person name="Narihiro T."/>
            <person name="Qiu Y.-L."/>
            <person name="Ohashi A."/>
            <person name="Liu W.-T."/>
            <person name="Yuji S."/>
        </authorList>
    </citation>
    <scope>NUCLEOTIDE SEQUENCE</scope>
    <source>
        <strain evidence="3">FB</strain>
    </source>
</reference>
<comment type="caution">
    <text evidence="3">The sequence shown here is derived from an EMBL/GenBank/DDBJ whole genome shotgun (WGS) entry which is preliminary data.</text>
</comment>
<dbReference type="InterPro" id="IPR007161">
    <property type="entry name" value="DUF364"/>
</dbReference>
<feature type="domain" description="Putative heavy-metal chelation" evidence="1">
    <location>
        <begin position="111"/>
        <end position="253"/>
    </location>
</feature>
<gene>
    <name evidence="3" type="ORF">SPSYN_00399</name>
</gene>
<dbReference type="Proteomes" id="UP000798488">
    <property type="component" value="Unassembled WGS sequence"/>
</dbReference>
<dbReference type="AlphaFoldDB" id="A0A9D3AXG3"/>
<protein>
    <recommendedName>
        <fullName evidence="5">Heavy-metal chelation domain-containing protein</fullName>
    </recommendedName>
</protein>
<proteinExistence type="predicted"/>
<dbReference type="RefSeq" id="WP_161820815.1">
    <property type="nucleotide sequence ID" value="NZ_LSRS01000001.1"/>
</dbReference>
<keyword evidence="4" id="KW-1185">Reference proteome</keyword>
<sequence>MLIEAVLNAAQPYLQDRKVRDAVVGISLIAVELDDDNVGVSYVLREDLKAGCSIFPYVQDIIGRDAVDIAQWSISGGDNLQKGIGIAVLCAASASQHLDDCETPERPFGVNARETDTVGMIGYIAPVVNLLGPRVNKLYVFDKGISQIGGSNSDVFPIEEQPSLLPTCDIVVLSGTTMINGTIDDLLKLCEQAREIVMIGASTPMFPAAFLATRVTVLAGSWWKSEHKKEIFQKISLAGGMRMLSPYAIKKTVPVHA</sequence>
<evidence type="ECO:0000259" key="2">
    <source>
        <dbReference type="Pfam" id="PF13938"/>
    </source>
</evidence>
<evidence type="ECO:0000313" key="4">
    <source>
        <dbReference type="Proteomes" id="UP000798488"/>
    </source>
</evidence>
<name>A0A9D3AXG3_9FIRM</name>
<organism evidence="3 4">
    <name type="scientific">Sporotomaculum syntrophicum</name>
    <dbReference type="NCBI Taxonomy" id="182264"/>
    <lineage>
        <taxon>Bacteria</taxon>
        <taxon>Bacillati</taxon>
        <taxon>Bacillota</taxon>
        <taxon>Clostridia</taxon>
        <taxon>Eubacteriales</taxon>
        <taxon>Desulfallaceae</taxon>
        <taxon>Sporotomaculum</taxon>
    </lineage>
</organism>
<evidence type="ECO:0008006" key="5">
    <source>
        <dbReference type="Google" id="ProtNLM"/>
    </source>
</evidence>
<dbReference type="Pfam" id="PF13938">
    <property type="entry name" value="DUF4213"/>
    <property type="match status" value="1"/>
</dbReference>
<accession>A0A9D3AXG3</accession>
<feature type="domain" description="DUF4213" evidence="2">
    <location>
        <begin position="9"/>
        <end position="92"/>
    </location>
</feature>
<dbReference type="InterPro" id="IPR025251">
    <property type="entry name" value="DUF4213"/>
</dbReference>
<dbReference type="OrthoDB" id="5387051at2"/>
<dbReference type="Gene3D" id="3.40.50.11590">
    <property type="match status" value="1"/>
</dbReference>
<dbReference type="EMBL" id="LSRS01000001">
    <property type="protein sequence ID" value="KAF1086680.1"/>
    <property type="molecule type" value="Genomic_DNA"/>
</dbReference>
<dbReference type="SUPFAM" id="SSF159713">
    <property type="entry name" value="Dhaf3308-like"/>
    <property type="match status" value="1"/>
</dbReference>